<evidence type="ECO:0000313" key="1">
    <source>
        <dbReference type="EMBL" id="SNS98337.1"/>
    </source>
</evidence>
<reference evidence="1 2" key="1">
    <citation type="submission" date="2017-06" db="EMBL/GenBank/DDBJ databases">
        <authorList>
            <person name="Kim H.J."/>
            <person name="Triplett B.A."/>
        </authorList>
    </citation>
    <scope>NUCLEOTIDE SEQUENCE [LARGE SCALE GENOMIC DNA]</scope>
    <source>
        <strain evidence="1 2">DSM 29339</strain>
    </source>
</reference>
<dbReference type="AlphaFoldDB" id="A0A239IXI6"/>
<name>A0A239IXI6_9RHOB</name>
<sequence>MAFPDTNQGKRFIRMDQATIVARQEAQATLTTFKKRLRDLLNLKLPTTDRDPLQLAPRTLELEDEAILDLVEFFNVTEEAHAEGLRYAEVRAHASKAAEQAARIAGVLTLFEDQKATCVSRRHMSIAINLTNFYLEEALRVFAAGTVPKHMQEAERLRVWLRDMWEEEFVDVSAVAQRGPNALRSADRVKQLFAVLKEYGWLRKVEGSHIISGRKSRRAYQVVRG</sequence>
<proteinExistence type="predicted"/>
<protein>
    <recommendedName>
        <fullName evidence="3">DUF3987 domain-containing protein</fullName>
    </recommendedName>
</protein>
<keyword evidence="2" id="KW-1185">Reference proteome</keyword>
<gene>
    <name evidence="1" type="ORF">SAMN05421757_1051</name>
</gene>
<accession>A0A239IXI6</accession>
<evidence type="ECO:0008006" key="3">
    <source>
        <dbReference type="Google" id="ProtNLM"/>
    </source>
</evidence>
<organism evidence="1 2">
    <name type="scientific">Tropicimonas sediminicola</name>
    <dbReference type="NCBI Taxonomy" id="1031541"/>
    <lineage>
        <taxon>Bacteria</taxon>
        <taxon>Pseudomonadati</taxon>
        <taxon>Pseudomonadota</taxon>
        <taxon>Alphaproteobacteria</taxon>
        <taxon>Rhodobacterales</taxon>
        <taxon>Roseobacteraceae</taxon>
        <taxon>Tropicimonas</taxon>
    </lineage>
</organism>
<dbReference type="Proteomes" id="UP000198426">
    <property type="component" value="Unassembled WGS sequence"/>
</dbReference>
<dbReference type="Pfam" id="PF13148">
    <property type="entry name" value="DUF3987"/>
    <property type="match status" value="1"/>
</dbReference>
<dbReference type="EMBL" id="FZOY01000005">
    <property type="protein sequence ID" value="SNS98337.1"/>
    <property type="molecule type" value="Genomic_DNA"/>
</dbReference>
<dbReference type="InterPro" id="IPR025048">
    <property type="entry name" value="DUF3987"/>
</dbReference>
<evidence type="ECO:0000313" key="2">
    <source>
        <dbReference type="Proteomes" id="UP000198426"/>
    </source>
</evidence>